<keyword evidence="2" id="KW-0238">DNA-binding</keyword>
<evidence type="ECO:0000259" key="7">
    <source>
        <dbReference type="PROSITE" id="PS51745"/>
    </source>
</evidence>
<sequence>MVEERDSLPVDDSVAGYRILSYWIREFEKKKQKLSYRMFNYILFSSHWVFWSDPPSSFCNPNSTSNWVMQIKSALQHLEFRESEGYHILIQYWTPVMIGGHYLLTTCNQPFALTHLRNDLFEYRFCSLDYKFIVDGGESKEEDIGVLGRVFRQRSPECTLNVQYYSRKEYPQFNDALRCNIRGYSAFPVFEPSGQCCVGVLELVTTTLEDVFDIGEDVSRALEEVGLKSSLLCSHFDKEICDKGHRDAVNKIMEVLEVVCKTHELPLAQTWVLCRHFSAVAYGNGSSPEQSFTCSNVTRCEGEVMSALAHAYCTQGYSSPGEVFRTYTKGLHLQKGQGVVGRAYMSAHNSCFCADVTQFSITEYPMAHFARSCEFTSCFAISLQCDYTADIDYVLEFFLPPNNTTTGGGGGGGGRDHRILLNSLLATMKESFHGFKVASGKELGEELDVQFVDFEFRIVVDSFQICATATSLPRPDQQLMVEDDDATNNERDVVSTELIKTAVTCSEKKGTVEIPKTKHRTTEISISYQDIEQHFGRKLEDAAKSLDVSRSTLKRICRQHDIDRWPSHKREKNNHSLSKQNSPSSDPPPEQAVATIARTVQDVRTVTIKAEYGGKKFKFELSYSSGMVELEEKVSKRLNKFNVGTFEIKYLDDDSDWISIACDEDLRYCITSLGNSTITMLVEPITG</sequence>
<feature type="region of interest" description="Disordered" evidence="5">
    <location>
        <begin position="564"/>
        <end position="590"/>
    </location>
</feature>
<accession>A0A5B7CAL6</accession>
<keyword evidence="4" id="KW-0539">Nucleus</keyword>
<dbReference type="SMART" id="SM00666">
    <property type="entry name" value="PB1"/>
    <property type="match status" value="1"/>
</dbReference>
<dbReference type="Pfam" id="PF00564">
    <property type="entry name" value="PB1"/>
    <property type="match status" value="1"/>
</dbReference>
<dbReference type="PROSITE" id="PS51519">
    <property type="entry name" value="RWP_RK"/>
    <property type="match status" value="1"/>
</dbReference>
<dbReference type="Pfam" id="PF22922">
    <property type="entry name" value="GAF_NLP"/>
    <property type="match status" value="1"/>
</dbReference>
<dbReference type="EMBL" id="GHES01047386">
    <property type="protein sequence ID" value="MPA77945.1"/>
    <property type="molecule type" value="Transcribed_RNA"/>
</dbReference>
<evidence type="ECO:0000256" key="5">
    <source>
        <dbReference type="SAM" id="MobiDB-lite"/>
    </source>
</evidence>
<protein>
    <submittedName>
        <fullName evidence="8">Uncharacterized protein</fullName>
    </submittedName>
</protein>
<organism evidence="8">
    <name type="scientific">Davidia involucrata</name>
    <name type="common">Dove tree</name>
    <dbReference type="NCBI Taxonomy" id="16924"/>
    <lineage>
        <taxon>Eukaryota</taxon>
        <taxon>Viridiplantae</taxon>
        <taxon>Streptophyta</taxon>
        <taxon>Embryophyta</taxon>
        <taxon>Tracheophyta</taxon>
        <taxon>Spermatophyta</taxon>
        <taxon>Magnoliopsida</taxon>
        <taxon>eudicotyledons</taxon>
        <taxon>Gunneridae</taxon>
        <taxon>Pentapetalae</taxon>
        <taxon>asterids</taxon>
        <taxon>Cornales</taxon>
        <taxon>Nyssaceae</taxon>
        <taxon>Davidia</taxon>
    </lineage>
</organism>
<evidence type="ECO:0000259" key="6">
    <source>
        <dbReference type="PROSITE" id="PS51519"/>
    </source>
</evidence>
<dbReference type="GO" id="GO:0003677">
    <property type="term" value="F:DNA binding"/>
    <property type="evidence" value="ECO:0007669"/>
    <property type="project" value="UniProtKB-KW"/>
</dbReference>
<dbReference type="InterPro" id="IPR045012">
    <property type="entry name" value="NLP"/>
</dbReference>
<dbReference type="GO" id="GO:0003700">
    <property type="term" value="F:DNA-binding transcription factor activity"/>
    <property type="evidence" value="ECO:0007669"/>
    <property type="project" value="InterPro"/>
</dbReference>
<feature type="compositionally biased region" description="Polar residues" evidence="5">
    <location>
        <begin position="575"/>
        <end position="584"/>
    </location>
</feature>
<evidence type="ECO:0000256" key="4">
    <source>
        <dbReference type="ARBA" id="ARBA00023242"/>
    </source>
</evidence>
<dbReference type="Gene3D" id="3.10.20.90">
    <property type="entry name" value="Phosphatidylinositol 3-kinase Catalytic Subunit, Chain A, domain 1"/>
    <property type="match status" value="1"/>
</dbReference>
<keyword evidence="1" id="KW-0805">Transcription regulation</keyword>
<dbReference type="InterPro" id="IPR003035">
    <property type="entry name" value="RWP-RK_dom"/>
</dbReference>
<dbReference type="PANTHER" id="PTHR32002">
    <property type="entry name" value="PROTEIN NLP8"/>
    <property type="match status" value="1"/>
</dbReference>
<evidence type="ECO:0000313" key="8">
    <source>
        <dbReference type="EMBL" id="MPA77945.1"/>
    </source>
</evidence>
<dbReference type="InterPro" id="IPR000270">
    <property type="entry name" value="PB1_dom"/>
</dbReference>
<feature type="domain" description="PB1" evidence="7">
    <location>
        <begin position="605"/>
        <end position="685"/>
    </location>
</feature>
<dbReference type="SUPFAM" id="SSF54277">
    <property type="entry name" value="CAD &amp; PB1 domains"/>
    <property type="match status" value="1"/>
</dbReference>
<dbReference type="Pfam" id="PF02042">
    <property type="entry name" value="RWP-RK"/>
    <property type="match status" value="1"/>
</dbReference>
<evidence type="ECO:0000256" key="1">
    <source>
        <dbReference type="ARBA" id="ARBA00023015"/>
    </source>
</evidence>
<reference evidence="8" key="1">
    <citation type="submission" date="2019-08" db="EMBL/GenBank/DDBJ databases">
        <title>Reference gene set and small RNA set construction with multiple tissues from Davidia involucrata Baill.</title>
        <authorList>
            <person name="Yang H."/>
            <person name="Zhou C."/>
            <person name="Li G."/>
            <person name="Wang J."/>
            <person name="Gao P."/>
            <person name="Wang M."/>
            <person name="Wang R."/>
            <person name="Zhao Y."/>
        </authorList>
    </citation>
    <scope>NUCLEOTIDE SEQUENCE</scope>
    <source>
        <tissue evidence="8">Mixed with DoveR01_LX</tissue>
    </source>
</reference>
<evidence type="ECO:0000256" key="3">
    <source>
        <dbReference type="ARBA" id="ARBA00023163"/>
    </source>
</evidence>
<evidence type="ECO:0000256" key="2">
    <source>
        <dbReference type="ARBA" id="ARBA00023125"/>
    </source>
</evidence>
<dbReference type="InterPro" id="IPR053793">
    <property type="entry name" value="PB1-like"/>
</dbReference>
<name>A0A5B7CAL6_DAVIN</name>
<dbReference type="PROSITE" id="PS51745">
    <property type="entry name" value="PB1"/>
    <property type="match status" value="1"/>
</dbReference>
<feature type="domain" description="RWP-RK" evidence="6">
    <location>
        <begin position="507"/>
        <end position="595"/>
    </location>
</feature>
<dbReference type="InterPro" id="IPR055081">
    <property type="entry name" value="NLP1-9_GAF"/>
</dbReference>
<dbReference type="PANTHER" id="PTHR32002:SF49">
    <property type="entry name" value="BILE ACID:SODIUM SYMPORTER_ARSENICAL RESISTANCE PROTEIN ACR3-RELATED"/>
    <property type="match status" value="1"/>
</dbReference>
<dbReference type="AlphaFoldDB" id="A0A5B7CAL6"/>
<gene>
    <name evidence="8" type="ORF">Din_047386</name>
</gene>
<proteinExistence type="predicted"/>
<keyword evidence="3" id="KW-0804">Transcription</keyword>